<dbReference type="Proteomes" id="UP000001037">
    <property type="component" value="Chromosome"/>
</dbReference>
<keyword evidence="1" id="KW-1133">Transmembrane helix</keyword>
<dbReference type="AlphaFoldDB" id="G0EGL2"/>
<dbReference type="GeneID" id="11140162"/>
<protein>
    <submittedName>
        <fullName evidence="2">Uncharacterized protein</fullName>
    </submittedName>
</protein>
<evidence type="ECO:0000256" key="1">
    <source>
        <dbReference type="SAM" id="Phobius"/>
    </source>
</evidence>
<gene>
    <name evidence="2" type="ordered locus">Pyrfu_0515</name>
</gene>
<dbReference type="InParanoid" id="G0EGL2"/>
<evidence type="ECO:0000313" key="3">
    <source>
        <dbReference type="Proteomes" id="UP000001037"/>
    </source>
</evidence>
<dbReference type="EMBL" id="CP002838">
    <property type="protein sequence ID" value="AEM38386.1"/>
    <property type="molecule type" value="Genomic_DNA"/>
</dbReference>
<dbReference type="STRING" id="694429.Pyrfu_0515"/>
<accession>G0EGL2</accession>
<dbReference type="HOGENOM" id="CLU_1438162_0_0_2"/>
<dbReference type="RefSeq" id="WP_014026063.1">
    <property type="nucleotide sequence ID" value="NC_015931.1"/>
</dbReference>
<keyword evidence="1" id="KW-0472">Membrane</keyword>
<keyword evidence="1" id="KW-0812">Transmembrane</keyword>
<keyword evidence="3" id="KW-1185">Reference proteome</keyword>
<feature type="transmembrane region" description="Helical" evidence="1">
    <location>
        <begin position="42"/>
        <end position="64"/>
    </location>
</feature>
<name>G0EGL2_PYRF1</name>
<organism evidence="2 3">
    <name type="scientific">Pyrolobus fumarii (strain DSM 11204 / 1A)</name>
    <dbReference type="NCBI Taxonomy" id="694429"/>
    <lineage>
        <taxon>Archaea</taxon>
        <taxon>Thermoproteota</taxon>
        <taxon>Thermoprotei</taxon>
        <taxon>Desulfurococcales</taxon>
        <taxon>Pyrodictiaceae</taxon>
        <taxon>Pyrolobus</taxon>
    </lineage>
</organism>
<reference evidence="2 3" key="1">
    <citation type="journal article" date="2011" name="Stand. Genomic Sci.">
        <title>Complete genome sequence of the hyperthermophilic chemolithoautotroph Pyrolobus fumarii type strain (1A).</title>
        <authorList>
            <person name="Anderson I."/>
            <person name="Goker M."/>
            <person name="Nolan M."/>
            <person name="Lucas S."/>
            <person name="Hammon N."/>
            <person name="Deshpande S."/>
            <person name="Cheng J.F."/>
            <person name="Tapia R."/>
            <person name="Han C."/>
            <person name="Goodwin L."/>
            <person name="Pitluck S."/>
            <person name="Huntemann M."/>
            <person name="Liolios K."/>
            <person name="Ivanova N."/>
            <person name="Pagani I."/>
            <person name="Mavromatis K."/>
            <person name="Ovchinikova G."/>
            <person name="Pati A."/>
            <person name="Chen A."/>
            <person name="Palaniappan K."/>
            <person name="Land M."/>
            <person name="Hauser L."/>
            <person name="Brambilla E.M."/>
            <person name="Huber H."/>
            <person name="Yasawong M."/>
            <person name="Rohde M."/>
            <person name="Spring S."/>
            <person name="Abt B."/>
            <person name="Sikorski J."/>
            <person name="Wirth R."/>
            <person name="Detter J.C."/>
            <person name="Woyke T."/>
            <person name="Bristow J."/>
            <person name="Eisen J.A."/>
            <person name="Markowitz V."/>
            <person name="Hugenholtz P."/>
            <person name="Kyrpides N.C."/>
            <person name="Klenk H.P."/>
            <person name="Lapidus A."/>
        </authorList>
    </citation>
    <scope>NUCLEOTIDE SEQUENCE [LARGE SCALE GENOMIC DNA]</scope>
    <source>
        <strain evidence="3">DSM 11204 / 1A</strain>
    </source>
</reference>
<feature type="transmembrane region" description="Helical" evidence="1">
    <location>
        <begin position="12"/>
        <end position="36"/>
    </location>
</feature>
<evidence type="ECO:0000313" key="2">
    <source>
        <dbReference type="EMBL" id="AEM38386.1"/>
    </source>
</evidence>
<dbReference type="KEGG" id="pfm:Pyrfu_0515"/>
<sequence length="188" mass="20720">MRASLRIDAHIYSGMVLQIAGITLLIVTPVLLLLLVLGGPDLALILVLVLLVAIQVLLVGYAWYLRRAEWLGVEVLDGLVHARYVSCLRVREAIVRGGCRVVRVGRGDPLWPAARVCGAELTAAFGLFRARNGTRYYALIDGRCDTGLYIEADGLKLFICTDVRRVETFIKAIEETCRVGKMGEKLLP</sequence>
<proteinExistence type="predicted"/>